<sequence>MPITLKGSCRCGAVRFSVESHAPVPYQLCYCSICRKTAGGGGFAINLSAVAATLSVAGEEAIGRFNAEIRDDAGHCERSQAQRHFCARCGTALWLFDPRWPELLHPFASAIDSHLPRAPEKTHVMLRFKASWVEPAIGETDQSFEEYPEESIEEWHRKRGLWVE</sequence>
<evidence type="ECO:0000313" key="7">
    <source>
        <dbReference type="EMBL" id="SKB90781.1"/>
    </source>
</evidence>
<evidence type="ECO:0000313" key="6">
    <source>
        <dbReference type="EMBL" id="KQK32164.1"/>
    </source>
</evidence>
<dbReference type="SUPFAM" id="SSF51316">
    <property type="entry name" value="Mss4-like"/>
    <property type="match status" value="1"/>
</dbReference>
<dbReference type="PANTHER" id="PTHR33337:SF44">
    <property type="entry name" value="DUF636 DOMAIN PROTEIN (AFU_ORTHOLOGUE AFUA_1G09754)"/>
    <property type="match status" value="1"/>
</dbReference>
<name>A0A0Q3L5X9_9HYPH</name>
<dbReference type="PROSITE" id="PS51891">
    <property type="entry name" value="CENP_V_GFA"/>
    <property type="match status" value="1"/>
</dbReference>
<keyword evidence="4" id="KW-0456">Lyase</keyword>
<dbReference type="Proteomes" id="UP000051562">
    <property type="component" value="Unassembled WGS sequence"/>
</dbReference>
<dbReference type="AlphaFoldDB" id="A0A0Q3L5X9"/>
<evidence type="ECO:0000259" key="5">
    <source>
        <dbReference type="PROSITE" id="PS51891"/>
    </source>
</evidence>
<accession>A0A0Q3L5X9</accession>
<dbReference type="GO" id="GO:0016740">
    <property type="term" value="F:transferase activity"/>
    <property type="evidence" value="ECO:0007669"/>
    <property type="project" value="UniProtKB-KW"/>
</dbReference>
<dbReference type="EMBL" id="LMAR01000004">
    <property type="protein sequence ID" value="KQK32164.1"/>
    <property type="molecule type" value="Genomic_DNA"/>
</dbReference>
<dbReference type="GO" id="GO:0016846">
    <property type="term" value="F:carbon-sulfur lyase activity"/>
    <property type="evidence" value="ECO:0007669"/>
    <property type="project" value="InterPro"/>
</dbReference>
<evidence type="ECO:0000256" key="3">
    <source>
        <dbReference type="ARBA" id="ARBA00022833"/>
    </source>
</evidence>
<keyword evidence="2" id="KW-0479">Metal-binding</keyword>
<comment type="similarity">
    <text evidence="1">Belongs to the Gfa family.</text>
</comment>
<dbReference type="PANTHER" id="PTHR33337">
    <property type="entry name" value="GFA DOMAIN-CONTAINING PROTEIN"/>
    <property type="match status" value="1"/>
</dbReference>
<reference evidence="6 8" key="1">
    <citation type="submission" date="2015-10" db="EMBL/GenBank/DDBJ databases">
        <title>Draft genome of Bosea thiooxidans.</title>
        <authorList>
            <person name="Wang X."/>
        </authorList>
    </citation>
    <scope>NUCLEOTIDE SEQUENCE [LARGE SCALE GENOMIC DNA]</scope>
    <source>
        <strain evidence="6 8">CGMCC 9174</strain>
    </source>
</reference>
<dbReference type="InterPro" id="IPR011057">
    <property type="entry name" value="Mss4-like_sf"/>
</dbReference>
<keyword evidence="3" id="KW-0862">Zinc</keyword>
<gene>
    <name evidence="6" type="ORF">ARD30_07465</name>
    <name evidence="7" type="ORF">SAMN05660750_02958</name>
</gene>
<dbReference type="OrthoDB" id="9807246at2"/>
<protein>
    <submittedName>
        <fullName evidence="6">Alanine acetyltransferase</fullName>
    </submittedName>
</protein>
<dbReference type="Proteomes" id="UP000190130">
    <property type="component" value="Unassembled WGS sequence"/>
</dbReference>
<reference evidence="7 9" key="2">
    <citation type="submission" date="2017-02" db="EMBL/GenBank/DDBJ databases">
        <authorList>
            <person name="Peterson S.W."/>
        </authorList>
    </citation>
    <scope>NUCLEOTIDE SEQUENCE [LARGE SCALE GENOMIC DNA]</scope>
    <source>
        <strain evidence="7 9">DSM 9653</strain>
    </source>
</reference>
<evidence type="ECO:0000256" key="4">
    <source>
        <dbReference type="ARBA" id="ARBA00023239"/>
    </source>
</evidence>
<dbReference type="Gene3D" id="3.90.1590.10">
    <property type="entry name" value="glutathione-dependent formaldehyde- activating enzyme (gfa)"/>
    <property type="match status" value="1"/>
</dbReference>
<evidence type="ECO:0000313" key="9">
    <source>
        <dbReference type="Proteomes" id="UP000190130"/>
    </source>
</evidence>
<dbReference type="Pfam" id="PF04828">
    <property type="entry name" value="GFA"/>
    <property type="match status" value="1"/>
</dbReference>
<feature type="domain" description="CENP-V/GFA" evidence="5">
    <location>
        <begin position="5"/>
        <end position="134"/>
    </location>
</feature>
<keyword evidence="8" id="KW-1185">Reference proteome</keyword>
<keyword evidence="6" id="KW-0808">Transferase</keyword>
<dbReference type="EMBL" id="FUYX01000007">
    <property type="protein sequence ID" value="SKB90781.1"/>
    <property type="molecule type" value="Genomic_DNA"/>
</dbReference>
<evidence type="ECO:0000256" key="2">
    <source>
        <dbReference type="ARBA" id="ARBA00022723"/>
    </source>
</evidence>
<evidence type="ECO:0000256" key="1">
    <source>
        <dbReference type="ARBA" id="ARBA00005495"/>
    </source>
</evidence>
<dbReference type="RefSeq" id="WP_055726539.1">
    <property type="nucleotide sequence ID" value="NZ_FUYX01000007.1"/>
</dbReference>
<dbReference type="STRING" id="53254.SAMN05660750_02958"/>
<dbReference type="GO" id="GO:0046872">
    <property type="term" value="F:metal ion binding"/>
    <property type="evidence" value="ECO:0007669"/>
    <property type="project" value="UniProtKB-KW"/>
</dbReference>
<evidence type="ECO:0000313" key="8">
    <source>
        <dbReference type="Proteomes" id="UP000051562"/>
    </source>
</evidence>
<dbReference type="InterPro" id="IPR006913">
    <property type="entry name" value="CENP-V/GFA"/>
</dbReference>
<proteinExistence type="inferred from homology"/>
<organism evidence="6 8">
    <name type="scientific">Bosea thiooxidans</name>
    <dbReference type="NCBI Taxonomy" id="53254"/>
    <lineage>
        <taxon>Bacteria</taxon>
        <taxon>Pseudomonadati</taxon>
        <taxon>Pseudomonadota</taxon>
        <taxon>Alphaproteobacteria</taxon>
        <taxon>Hyphomicrobiales</taxon>
        <taxon>Boseaceae</taxon>
        <taxon>Bosea</taxon>
    </lineage>
</organism>